<gene>
    <name evidence="1" type="ORF">ACHHYP_01734</name>
</gene>
<evidence type="ECO:0000313" key="1">
    <source>
        <dbReference type="EMBL" id="OQS01191.1"/>
    </source>
</evidence>
<reference evidence="1 2" key="1">
    <citation type="journal article" date="2014" name="Genome Biol. Evol.">
        <title>The secreted proteins of Achlya hypogyna and Thraustotheca clavata identify the ancestral oomycete secretome and reveal gene acquisitions by horizontal gene transfer.</title>
        <authorList>
            <person name="Misner I."/>
            <person name="Blouin N."/>
            <person name="Leonard G."/>
            <person name="Richards T.A."/>
            <person name="Lane C.E."/>
        </authorList>
    </citation>
    <scope>NUCLEOTIDE SEQUENCE [LARGE SCALE GENOMIC DNA]</scope>
    <source>
        <strain evidence="1 2">ATCC 48635</strain>
    </source>
</reference>
<dbReference type="STRING" id="1202772.A0A1V9ZT95"/>
<name>A0A1V9ZT95_ACHHY</name>
<proteinExistence type="predicted"/>
<dbReference type="EMBL" id="JNBR01000013">
    <property type="protein sequence ID" value="OQS01191.1"/>
    <property type="molecule type" value="Genomic_DNA"/>
</dbReference>
<accession>A0A1V9ZT95</accession>
<dbReference type="Proteomes" id="UP000243579">
    <property type="component" value="Unassembled WGS sequence"/>
</dbReference>
<organism evidence="1 2">
    <name type="scientific">Achlya hypogyna</name>
    <name type="common">Oomycete</name>
    <name type="synonym">Protoachlya hypogyna</name>
    <dbReference type="NCBI Taxonomy" id="1202772"/>
    <lineage>
        <taxon>Eukaryota</taxon>
        <taxon>Sar</taxon>
        <taxon>Stramenopiles</taxon>
        <taxon>Oomycota</taxon>
        <taxon>Saprolegniomycetes</taxon>
        <taxon>Saprolegniales</taxon>
        <taxon>Achlyaceae</taxon>
        <taxon>Achlya</taxon>
    </lineage>
</organism>
<comment type="caution">
    <text evidence="1">The sequence shown here is derived from an EMBL/GenBank/DDBJ whole genome shotgun (WGS) entry which is preliminary data.</text>
</comment>
<dbReference type="AlphaFoldDB" id="A0A1V9ZT95"/>
<keyword evidence="2" id="KW-1185">Reference proteome</keyword>
<evidence type="ECO:0000313" key="2">
    <source>
        <dbReference type="Proteomes" id="UP000243579"/>
    </source>
</evidence>
<protein>
    <submittedName>
        <fullName evidence="1">Uncharacterized protein</fullName>
    </submittedName>
</protein>
<sequence length="171" mass="19231">MDAPAPTDVFSCSSASSADCFSYDPSLDDVFSDAISSLAGSETNSLEDELRHLRDDIAYDYTPQAPPQFVRLPYTESPVWPQANVQDPYWGLRDGHRRPPRRSGPPFSAHRVQEWRCASIYDKQITSWAVSRQKIQAAAQQHATWLNSLCQELAAYSTKYAQAPRSVDEFV</sequence>